<dbReference type="EMBL" id="JAAIUW010000012">
    <property type="protein sequence ID" value="KAF7806701.1"/>
    <property type="molecule type" value="Genomic_DNA"/>
</dbReference>
<organism evidence="1 2">
    <name type="scientific">Senna tora</name>
    <dbReference type="NCBI Taxonomy" id="362788"/>
    <lineage>
        <taxon>Eukaryota</taxon>
        <taxon>Viridiplantae</taxon>
        <taxon>Streptophyta</taxon>
        <taxon>Embryophyta</taxon>
        <taxon>Tracheophyta</taxon>
        <taxon>Spermatophyta</taxon>
        <taxon>Magnoliopsida</taxon>
        <taxon>eudicotyledons</taxon>
        <taxon>Gunneridae</taxon>
        <taxon>Pentapetalae</taxon>
        <taxon>rosids</taxon>
        <taxon>fabids</taxon>
        <taxon>Fabales</taxon>
        <taxon>Fabaceae</taxon>
        <taxon>Caesalpinioideae</taxon>
        <taxon>Cassia clade</taxon>
        <taxon>Senna</taxon>
    </lineage>
</organism>
<accession>A0A834SN71</accession>
<evidence type="ECO:0000313" key="2">
    <source>
        <dbReference type="Proteomes" id="UP000634136"/>
    </source>
</evidence>
<reference evidence="1" key="1">
    <citation type="submission" date="2020-09" db="EMBL/GenBank/DDBJ databases">
        <title>Genome-Enabled Discovery of Anthraquinone Biosynthesis in Senna tora.</title>
        <authorList>
            <person name="Kang S.-H."/>
            <person name="Pandey R.P."/>
            <person name="Lee C.-M."/>
            <person name="Sim J.-S."/>
            <person name="Jeong J.-T."/>
            <person name="Choi B.-S."/>
            <person name="Jung M."/>
            <person name="Ginzburg D."/>
            <person name="Zhao K."/>
            <person name="Won S.Y."/>
            <person name="Oh T.-J."/>
            <person name="Yu Y."/>
            <person name="Kim N.-H."/>
            <person name="Lee O.R."/>
            <person name="Lee T.-H."/>
            <person name="Bashyal P."/>
            <person name="Kim T.-S."/>
            <person name="Lee W.-H."/>
            <person name="Kawkins C."/>
            <person name="Kim C.-K."/>
            <person name="Kim J.S."/>
            <person name="Ahn B.O."/>
            <person name="Rhee S.Y."/>
            <person name="Sohng J.K."/>
        </authorList>
    </citation>
    <scope>NUCLEOTIDE SEQUENCE</scope>
    <source>
        <tissue evidence="1">Leaf</tissue>
    </source>
</reference>
<protein>
    <submittedName>
        <fullName evidence="1">Uncharacterized protein</fullName>
    </submittedName>
</protein>
<comment type="caution">
    <text evidence="1">The sequence shown here is derived from an EMBL/GenBank/DDBJ whole genome shotgun (WGS) entry which is preliminary data.</text>
</comment>
<gene>
    <name evidence="1" type="ORF">G2W53_038862</name>
</gene>
<dbReference type="AlphaFoldDB" id="A0A834SN71"/>
<sequence>MEAKLIREGFGRESKDKPLKSTISIIL</sequence>
<proteinExistence type="predicted"/>
<name>A0A834SN71_9FABA</name>
<evidence type="ECO:0000313" key="1">
    <source>
        <dbReference type="EMBL" id="KAF7806701.1"/>
    </source>
</evidence>
<dbReference type="Proteomes" id="UP000634136">
    <property type="component" value="Unassembled WGS sequence"/>
</dbReference>
<keyword evidence="2" id="KW-1185">Reference proteome</keyword>